<dbReference type="Pfam" id="PF04616">
    <property type="entry name" value="Glyco_hydro_43"/>
    <property type="match status" value="1"/>
</dbReference>
<keyword evidence="7" id="KW-1185">Reference proteome</keyword>
<sequence length="387" mass="43123">MNMKKAIVAISLALTSLCLNAQAQPASSFKPGEIWPDNNGVHINAHGGGLLYHDGSYYWYGEHKIAGVAGNKAEVGVHVYSSNDLYNWTDRGIALKVEGDDSDIAKGCILERPKVIYNPKTKKFVMWFHLELKGKKYDSARSGVATADTPEGPFTFIRSQRHNAGHWPQNVQPEQKDPESIKLTLAENNKFGGGPSKKHAKFNILGSHFEGGQMARDMNLFVDDDGTAYHIYSSEHNSTLHISQLSEDFLSHTGHYTRNFPFRWMEAPAVFKHDGKYYLIASGCTGWKPNAARSAVADNILGPWTELKNPCTGTNPSNKLGAAKTFGGQSTYVLPVHGKKDAYIAMFDQWNPKDAIDGRYLWLPINFTADGFEIPWISEWDLSHFDK</sequence>
<dbReference type="Proteomes" id="UP000624703">
    <property type="component" value="Unassembled WGS sequence"/>
</dbReference>
<comment type="similarity">
    <text evidence="1 4">Belongs to the glycosyl hydrolase 43 family.</text>
</comment>
<evidence type="ECO:0000256" key="3">
    <source>
        <dbReference type="ARBA" id="ARBA00023295"/>
    </source>
</evidence>
<dbReference type="SUPFAM" id="SSF75005">
    <property type="entry name" value="Arabinanase/levansucrase/invertase"/>
    <property type="match status" value="1"/>
</dbReference>
<dbReference type="InterPro" id="IPR006710">
    <property type="entry name" value="Glyco_hydro_43"/>
</dbReference>
<dbReference type="PANTHER" id="PTHR22925">
    <property type="entry name" value="GLYCOSYL HYDROLASE 43 FAMILY MEMBER"/>
    <property type="match status" value="1"/>
</dbReference>
<reference evidence="6" key="1">
    <citation type="submission" date="2021-01" db="EMBL/GenBank/DDBJ databases">
        <title>Modified the classification status of verrucomicrobia.</title>
        <authorList>
            <person name="Feng X."/>
        </authorList>
    </citation>
    <scope>NUCLEOTIDE SEQUENCE</scope>
    <source>
        <strain evidence="6">_KCTC 22039</strain>
    </source>
</reference>
<dbReference type="EMBL" id="JAENIM010000047">
    <property type="protein sequence ID" value="MBK1792835.1"/>
    <property type="molecule type" value="Genomic_DNA"/>
</dbReference>
<dbReference type="InterPro" id="IPR023296">
    <property type="entry name" value="Glyco_hydro_beta-prop_sf"/>
</dbReference>
<dbReference type="GO" id="GO:0005975">
    <property type="term" value="P:carbohydrate metabolic process"/>
    <property type="evidence" value="ECO:0007669"/>
    <property type="project" value="InterPro"/>
</dbReference>
<feature type="chain" id="PRO_5035166164" evidence="5">
    <location>
        <begin position="24"/>
        <end position="387"/>
    </location>
</feature>
<evidence type="ECO:0000313" key="6">
    <source>
        <dbReference type="EMBL" id="MBK1792835.1"/>
    </source>
</evidence>
<evidence type="ECO:0000256" key="1">
    <source>
        <dbReference type="ARBA" id="ARBA00009865"/>
    </source>
</evidence>
<name>A0A8J7SNR1_9BACT</name>
<dbReference type="GO" id="GO:0004553">
    <property type="term" value="F:hydrolase activity, hydrolyzing O-glycosyl compounds"/>
    <property type="evidence" value="ECO:0007669"/>
    <property type="project" value="InterPro"/>
</dbReference>
<proteinExistence type="inferred from homology"/>
<comment type="caution">
    <text evidence="6">The sequence shown here is derived from an EMBL/GenBank/DDBJ whole genome shotgun (WGS) entry which is preliminary data.</text>
</comment>
<evidence type="ECO:0000256" key="5">
    <source>
        <dbReference type="SAM" id="SignalP"/>
    </source>
</evidence>
<dbReference type="Gene3D" id="2.115.10.20">
    <property type="entry name" value="Glycosyl hydrolase domain, family 43"/>
    <property type="match status" value="1"/>
</dbReference>
<keyword evidence="2 4" id="KW-0378">Hydrolase</keyword>
<gene>
    <name evidence="6" type="ORF">JIN82_16845</name>
</gene>
<feature type="signal peptide" evidence="5">
    <location>
        <begin position="1"/>
        <end position="23"/>
    </location>
</feature>
<evidence type="ECO:0000256" key="2">
    <source>
        <dbReference type="ARBA" id="ARBA00022801"/>
    </source>
</evidence>
<keyword evidence="3 4" id="KW-0326">Glycosidase</keyword>
<accession>A0A8J7SNR1</accession>
<dbReference type="PANTHER" id="PTHR22925:SF3">
    <property type="entry name" value="GLYCOSYL HYDROLASE FAMILY PROTEIN 43"/>
    <property type="match status" value="1"/>
</dbReference>
<dbReference type="CDD" id="cd18825">
    <property type="entry name" value="GH43_CtGH43-like"/>
    <property type="match status" value="1"/>
</dbReference>
<keyword evidence="5" id="KW-0732">Signal</keyword>
<organism evidence="6 7">
    <name type="scientific">Persicirhabdus sediminis</name>
    <dbReference type="NCBI Taxonomy" id="454144"/>
    <lineage>
        <taxon>Bacteria</taxon>
        <taxon>Pseudomonadati</taxon>
        <taxon>Verrucomicrobiota</taxon>
        <taxon>Verrucomicrobiia</taxon>
        <taxon>Verrucomicrobiales</taxon>
        <taxon>Verrucomicrobiaceae</taxon>
        <taxon>Persicirhabdus</taxon>
    </lineage>
</organism>
<evidence type="ECO:0000313" key="7">
    <source>
        <dbReference type="Proteomes" id="UP000624703"/>
    </source>
</evidence>
<evidence type="ECO:0000256" key="4">
    <source>
        <dbReference type="RuleBase" id="RU361187"/>
    </source>
</evidence>
<protein>
    <submittedName>
        <fullName evidence="6">Family 43 glycosylhydrolase</fullName>
    </submittedName>
</protein>
<dbReference type="AlphaFoldDB" id="A0A8J7SNR1"/>